<feature type="active site" evidence="5 6">
    <location>
        <position position="213"/>
    </location>
</feature>
<dbReference type="EMBL" id="DWWS01000045">
    <property type="protein sequence ID" value="HJC24522.1"/>
    <property type="molecule type" value="Genomic_DNA"/>
</dbReference>
<dbReference type="Proteomes" id="UP000823891">
    <property type="component" value="Unassembled WGS sequence"/>
</dbReference>
<sequence length="476" mass="53363">MEGRDRIGALVARQRTWFAKGRTKDVKFRLAALKRLRDVIRLREREIAAALYQDLHKSSAESYMTEIGMVLDEIGFLIRHTPAYAATRRVLPALSQFPADCRIQKDPYGVTLVMSPWNYPFLLSLEPAAGAIAAGNCCIIKPSAYAPAVSRVIRSLVREAFDPRHVAVVEGGREENGRLLEEKFDYIFFTGSVQVGKLVMEKAAAHLTPVTLELGGKSPCIVMRDADLNRAAKRIVFGKLLNSGQTCVAPDYCLVQEEVLEPFLSCLAKWIRRFWGEAPLEEPQEDTQENPQEYPPAYRDYPRMVNERHFDRVMGLIAGQEAVVGGMGNRKTLQIAPTVLKNVSPDAPVMQEEIFGPVLPVLSFRRISEAEAFVAERPKPLALYLFTENKSVVRRIMGRLSFGGGCVNDTILHLASSRMGFGGVGASGMGSYHGKKSFDTFTHEKSILDRTRRPDMPLRYPPYTKTKERLLHCFLK</sequence>
<dbReference type="Gene3D" id="3.40.309.10">
    <property type="entry name" value="Aldehyde Dehydrogenase, Chain A, domain 2"/>
    <property type="match status" value="1"/>
</dbReference>
<evidence type="ECO:0000259" key="8">
    <source>
        <dbReference type="Pfam" id="PF00171"/>
    </source>
</evidence>
<reference evidence="9" key="2">
    <citation type="submission" date="2021-04" db="EMBL/GenBank/DDBJ databases">
        <authorList>
            <person name="Gilroy R."/>
        </authorList>
    </citation>
    <scope>NUCLEOTIDE SEQUENCE</scope>
    <source>
        <strain evidence="9">USAMLcec2-132</strain>
    </source>
</reference>
<evidence type="ECO:0000256" key="4">
    <source>
        <dbReference type="PIRNR" id="PIRNR036492"/>
    </source>
</evidence>
<feature type="domain" description="Aldehyde dehydrogenase" evidence="8">
    <location>
        <begin position="11"/>
        <end position="447"/>
    </location>
</feature>
<evidence type="ECO:0000313" key="10">
    <source>
        <dbReference type="Proteomes" id="UP000823891"/>
    </source>
</evidence>
<reference evidence="9" key="1">
    <citation type="journal article" date="2021" name="PeerJ">
        <title>Extensive microbial diversity within the chicken gut microbiome revealed by metagenomics and culture.</title>
        <authorList>
            <person name="Gilroy R."/>
            <person name="Ravi A."/>
            <person name="Getino M."/>
            <person name="Pursley I."/>
            <person name="Horton D.L."/>
            <person name="Alikhan N.F."/>
            <person name="Baker D."/>
            <person name="Gharbi K."/>
            <person name="Hall N."/>
            <person name="Watson M."/>
            <person name="Adriaenssens E.M."/>
            <person name="Foster-Nyarko E."/>
            <person name="Jarju S."/>
            <person name="Secka A."/>
            <person name="Antonio M."/>
            <person name="Oren A."/>
            <person name="Chaudhuri R.R."/>
            <person name="La Ragione R."/>
            <person name="Hildebrand F."/>
            <person name="Pallen M.J."/>
        </authorList>
    </citation>
    <scope>NUCLEOTIDE SEQUENCE</scope>
    <source>
        <strain evidence="9">USAMLcec2-132</strain>
    </source>
</reference>
<dbReference type="InterPro" id="IPR015590">
    <property type="entry name" value="Aldehyde_DH_dom"/>
</dbReference>
<dbReference type="AlphaFoldDB" id="A0A9D2NHM7"/>
<evidence type="ECO:0000256" key="6">
    <source>
        <dbReference type="PROSITE-ProRule" id="PRU10007"/>
    </source>
</evidence>
<dbReference type="InterPro" id="IPR029510">
    <property type="entry name" value="Ald_DH_CS_GLU"/>
</dbReference>
<dbReference type="PROSITE" id="PS00687">
    <property type="entry name" value="ALDEHYDE_DEHYDR_GLU"/>
    <property type="match status" value="1"/>
</dbReference>
<dbReference type="GO" id="GO:0005737">
    <property type="term" value="C:cytoplasm"/>
    <property type="evidence" value="ECO:0007669"/>
    <property type="project" value="TreeGrafter"/>
</dbReference>
<comment type="similarity">
    <text evidence="1 4 7">Belongs to the aldehyde dehydrogenase family.</text>
</comment>
<dbReference type="PANTHER" id="PTHR43570:SF16">
    <property type="entry name" value="ALDEHYDE DEHYDROGENASE TYPE III, ISOFORM Q"/>
    <property type="match status" value="1"/>
</dbReference>
<dbReference type="InterPro" id="IPR012394">
    <property type="entry name" value="Aldehyde_DH_NAD(P)"/>
</dbReference>
<dbReference type="Pfam" id="PF00171">
    <property type="entry name" value="Aldedh"/>
    <property type="match status" value="1"/>
</dbReference>
<dbReference type="Gene3D" id="3.40.605.10">
    <property type="entry name" value="Aldehyde Dehydrogenase, Chain A, domain 1"/>
    <property type="match status" value="1"/>
</dbReference>
<keyword evidence="3" id="KW-0520">NAD</keyword>
<dbReference type="PANTHER" id="PTHR43570">
    <property type="entry name" value="ALDEHYDE DEHYDROGENASE"/>
    <property type="match status" value="1"/>
</dbReference>
<dbReference type="InterPro" id="IPR016162">
    <property type="entry name" value="Ald_DH_N"/>
</dbReference>
<keyword evidence="2 4" id="KW-0560">Oxidoreductase</keyword>
<dbReference type="FunFam" id="3.40.605.10:FF:000004">
    <property type="entry name" value="Aldehyde dehydrogenase"/>
    <property type="match status" value="1"/>
</dbReference>
<dbReference type="PIRSF" id="PIRSF036492">
    <property type="entry name" value="ALDH"/>
    <property type="match status" value="1"/>
</dbReference>
<dbReference type="GO" id="GO:0006081">
    <property type="term" value="P:aldehyde metabolic process"/>
    <property type="evidence" value="ECO:0007669"/>
    <property type="project" value="InterPro"/>
</dbReference>
<feature type="active site" evidence="5">
    <location>
        <position position="247"/>
    </location>
</feature>
<evidence type="ECO:0000313" key="9">
    <source>
        <dbReference type="EMBL" id="HJC24522.1"/>
    </source>
</evidence>
<evidence type="ECO:0000256" key="2">
    <source>
        <dbReference type="ARBA" id="ARBA00023002"/>
    </source>
</evidence>
<dbReference type="SUPFAM" id="SSF53720">
    <property type="entry name" value="ALDH-like"/>
    <property type="match status" value="1"/>
</dbReference>
<protein>
    <recommendedName>
        <fullName evidence="4">Aldehyde dehydrogenase</fullName>
    </recommendedName>
</protein>
<name>A0A9D2NHM7_9FIRM</name>
<proteinExistence type="inferred from homology"/>
<dbReference type="PROSITE" id="PS00070">
    <property type="entry name" value="ALDEHYDE_DEHYDR_CYS"/>
    <property type="match status" value="1"/>
</dbReference>
<dbReference type="FunFam" id="3.40.309.10:FF:000003">
    <property type="entry name" value="Aldehyde dehydrogenase"/>
    <property type="match status" value="1"/>
</dbReference>
<dbReference type="GO" id="GO:0004029">
    <property type="term" value="F:aldehyde dehydrogenase (NAD+) activity"/>
    <property type="evidence" value="ECO:0007669"/>
    <property type="project" value="TreeGrafter"/>
</dbReference>
<comment type="caution">
    <text evidence="9">The sequence shown here is derived from an EMBL/GenBank/DDBJ whole genome shotgun (WGS) entry which is preliminary data.</text>
</comment>
<dbReference type="InterPro" id="IPR016161">
    <property type="entry name" value="Ald_DH/histidinol_DH"/>
</dbReference>
<organism evidence="9 10">
    <name type="scientific">Candidatus Eisenbergiella merdavium</name>
    <dbReference type="NCBI Taxonomy" id="2838551"/>
    <lineage>
        <taxon>Bacteria</taxon>
        <taxon>Bacillati</taxon>
        <taxon>Bacillota</taxon>
        <taxon>Clostridia</taxon>
        <taxon>Lachnospirales</taxon>
        <taxon>Lachnospiraceae</taxon>
        <taxon>Eisenbergiella</taxon>
    </lineage>
</organism>
<gene>
    <name evidence="9" type="ORF">H9761_12545</name>
</gene>
<evidence type="ECO:0000256" key="5">
    <source>
        <dbReference type="PIRSR" id="PIRSR036492-1"/>
    </source>
</evidence>
<dbReference type="InterPro" id="IPR016163">
    <property type="entry name" value="Ald_DH_C"/>
</dbReference>
<accession>A0A9D2NHM7</accession>
<dbReference type="CDD" id="cd07136">
    <property type="entry name" value="ALDH_YwdH-P39616"/>
    <property type="match status" value="1"/>
</dbReference>
<evidence type="ECO:0000256" key="7">
    <source>
        <dbReference type="RuleBase" id="RU003345"/>
    </source>
</evidence>
<dbReference type="InterPro" id="IPR016160">
    <property type="entry name" value="Ald_DH_CS_CYS"/>
</dbReference>
<evidence type="ECO:0000256" key="3">
    <source>
        <dbReference type="ARBA" id="ARBA00023027"/>
    </source>
</evidence>
<evidence type="ECO:0000256" key="1">
    <source>
        <dbReference type="ARBA" id="ARBA00009986"/>
    </source>
</evidence>